<gene>
    <name evidence="1" type="ORF">D9V37_16290</name>
</gene>
<dbReference type="Proteomes" id="UP000281708">
    <property type="component" value="Unassembled WGS sequence"/>
</dbReference>
<accession>A0A3L8NYH8</accession>
<dbReference type="AlphaFoldDB" id="A0A3L8NYH8"/>
<organism evidence="1 2">
    <name type="scientific">Nocardioides mangrovicus</name>
    <dbReference type="NCBI Taxonomy" id="2478913"/>
    <lineage>
        <taxon>Bacteria</taxon>
        <taxon>Bacillati</taxon>
        <taxon>Actinomycetota</taxon>
        <taxon>Actinomycetes</taxon>
        <taxon>Propionibacteriales</taxon>
        <taxon>Nocardioidaceae</taxon>
        <taxon>Nocardioides</taxon>
    </lineage>
</organism>
<dbReference type="EMBL" id="RDBE01000010">
    <property type="protein sequence ID" value="RLV47707.1"/>
    <property type="molecule type" value="Genomic_DNA"/>
</dbReference>
<sequence>MPLFSRRPRNLVPQEIVEQLNSFGNASWEAKLNSETLVDDRFNWPNFFARFLPAYQTDLARSIAELHAAAGADGLARYGGYRLVAEFDAACEDPNYLEMMDAALDLMYEHDLSSIHLTGYERDRWMTTRGDVKTTFDRIVEVELDPRLVSGLEIEPGQRIMLALMGPKPLDNQFWIERREDSMYEGFSMRQWDSDAGVLTRCEEKEIGSSATVEEALASLGRYLRRAPYWAHSALDPFFPEKRETSG</sequence>
<comment type="caution">
    <text evidence="1">The sequence shown here is derived from an EMBL/GenBank/DDBJ whole genome shotgun (WGS) entry which is preliminary data.</text>
</comment>
<keyword evidence="2" id="KW-1185">Reference proteome</keyword>
<name>A0A3L8NYH8_9ACTN</name>
<dbReference type="RefSeq" id="WP_121807214.1">
    <property type="nucleotide sequence ID" value="NZ_RDBE01000010.1"/>
</dbReference>
<evidence type="ECO:0000313" key="1">
    <source>
        <dbReference type="EMBL" id="RLV47707.1"/>
    </source>
</evidence>
<reference evidence="1 2" key="1">
    <citation type="submission" date="2018-10" db="EMBL/GenBank/DDBJ databases">
        <title>Marmoricola sp. 4Q3S-7 whole genome shotgun sequence.</title>
        <authorList>
            <person name="Li F."/>
        </authorList>
    </citation>
    <scope>NUCLEOTIDE SEQUENCE [LARGE SCALE GENOMIC DNA]</scope>
    <source>
        <strain evidence="1 2">4Q3S-7</strain>
    </source>
</reference>
<evidence type="ECO:0000313" key="2">
    <source>
        <dbReference type="Proteomes" id="UP000281708"/>
    </source>
</evidence>
<protein>
    <submittedName>
        <fullName evidence="1">Uncharacterized protein</fullName>
    </submittedName>
</protein>
<proteinExistence type="predicted"/>